<dbReference type="Pfam" id="PF03663">
    <property type="entry name" value="Glyco_hydro_76"/>
    <property type="match status" value="1"/>
</dbReference>
<reference evidence="12" key="1">
    <citation type="submission" date="2023-06" db="EMBL/GenBank/DDBJ databases">
        <title>Genome-scale phylogeny and comparative genomics of the fungal order Sordariales.</title>
        <authorList>
            <consortium name="Lawrence Berkeley National Laboratory"/>
            <person name="Hensen N."/>
            <person name="Bonometti L."/>
            <person name="Westerberg I."/>
            <person name="Brannstrom I.O."/>
            <person name="Guillou S."/>
            <person name="Cros-Aarteil S."/>
            <person name="Calhoun S."/>
            <person name="Haridas S."/>
            <person name="Kuo A."/>
            <person name="Mondo S."/>
            <person name="Pangilinan J."/>
            <person name="Riley R."/>
            <person name="LaButti K."/>
            <person name="Andreopoulos B."/>
            <person name="Lipzen A."/>
            <person name="Chen C."/>
            <person name="Yanf M."/>
            <person name="Daum C."/>
            <person name="Ng V."/>
            <person name="Clum A."/>
            <person name="Steindorff A."/>
            <person name="Ohm R."/>
            <person name="Martin F."/>
            <person name="Silar P."/>
            <person name="Natvig D."/>
            <person name="Lalanne C."/>
            <person name="Gautier V."/>
            <person name="Ament-velasquez S.L."/>
            <person name="Kruys A."/>
            <person name="Hutchinson M.I."/>
            <person name="Powell A.J."/>
            <person name="Barry K."/>
            <person name="Miller A.N."/>
            <person name="Grigoriev I.V."/>
            <person name="Debuchy R."/>
            <person name="Gladieux P."/>
            <person name="Thoren M.H."/>
            <person name="Johannesson H."/>
        </authorList>
    </citation>
    <scope>NUCLEOTIDE SEQUENCE</scope>
    <source>
        <strain evidence="12">SMH3391-2</strain>
    </source>
</reference>
<gene>
    <name evidence="12" type="ORF">B0T17DRAFT_482966</name>
</gene>
<dbReference type="GO" id="GO:0016052">
    <property type="term" value="P:carbohydrate catabolic process"/>
    <property type="evidence" value="ECO:0007669"/>
    <property type="project" value="InterPro"/>
</dbReference>
<evidence type="ECO:0000256" key="9">
    <source>
        <dbReference type="ARBA" id="ARBA00023295"/>
    </source>
</evidence>
<evidence type="ECO:0000256" key="8">
    <source>
        <dbReference type="ARBA" id="ARBA00023180"/>
    </source>
</evidence>
<evidence type="ECO:0000313" key="12">
    <source>
        <dbReference type="EMBL" id="KAK0635985.1"/>
    </source>
</evidence>
<evidence type="ECO:0000256" key="2">
    <source>
        <dbReference type="ARBA" id="ARBA00004308"/>
    </source>
</evidence>
<dbReference type="InterPro" id="IPR005198">
    <property type="entry name" value="Glyco_hydro_76"/>
</dbReference>
<keyword evidence="6 10" id="KW-0378">Hydrolase</keyword>
<dbReference type="Gene3D" id="1.50.10.20">
    <property type="match status" value="1"/>
</dbReference>
<dbReference type="EC" id="3.2.1.101" evidence="4 10"/>
<dbReference type="GO" id="GO:0009272">
    <property type="term" value="P:fungal-type cell wall biogenesis"/>
    <property type="evidence" value="ECO:0007669"/>
    <property type="project" value="TreeGrafter"/>
</dbReference>
<name>A0AA39XN09_9PEZI</name>
<dbReference type="FunFam" id="1.50.10.20:FF:000006">
    <property type="entry name" value="Mannan endo-1,6-alpha-mannosidase"/>
    <property type="match status" value="1"/>
</dbReference>
<proteinExistence type="inferred from homology"/>
<comment type="similarity">
    <text evidence="3 10">Belongs to the glycosyl hydrolase 76 family.</text>
</comment>
<protein>
    <recommendedName>
        <fullName evidence="4 10">Mannan endo-1,6-alpha-mannosidase</fullName>
        <ecNumber evidence="4 10">3.2.1.101</ecNumber>
    </recommendedName>
</protein>
<dbReference type="GO" id="GO:0012505">
    <property type="term" value="C:endomembrane system"/>
    <property type="evidence" value="ECO:0007669"/>
    <property type="project" value="UniProtKB-SubCell"/>
</dbReference>
<evidence type="ECO:0000256" key="3">
    <source>
        <dbReference type="ARBA" id="ARBA00009699"/>
    </source>
</evidence>
<evidence type="ECO:0000256" key="11">
    <source>
        <dbReference type="SAM" id="MobiDB-lite"/>
    </source>
</evidence>
<keyword evidence="13" id="KW-1185">Reference proteome</keyword>
<comment type="caution">
    <text evidence="12">The sequence shown here is derived from an EMBL/GenBank/DDBJ whole genome shotgun (WGS) entry which is preliminary data.</text>
</comment>
<dbReference type="SUPFAM" id="SSF48208">
    <property type="entry name" value="Six-hairpin glycosidases"/>
    <property type="match status" value="1"/>
</dbReference>
<dbReference type="PANTHER" id="PTHR12145:SF36">
    <property type="entry name" value="MANNAN ENDO-1,6-ALPHA-MANNOSIDASE DCW1"/>
    <property type="match status" value="1"/>
</dbReference>
<evidence type="ECO:0000256" key="1">
    <source>
        <dbReference type="ARBA" id="ARBA00001452"/>
    </source>
</evidence>
<dbReference type="EMBL" id="JAULSR010000001">
    <property type="protein sequence ID" value="KAK0635985.1"/>
    <property type="molecule type" value="Genomic_DNA"/>
</dbReference>
<dbReference type="GO" id="GO:0008496">
    <property type="term" value="F:mannan endo-1,6-alpha-mannosidase activity"/>
    <property type="evidence" value="ECO:0007669"/>
    <property type="project" value="UniProtKB-UniRule"/>
</dbReference>
<dbReference type="InterPro" id="IPR014480">
    <property type="entry name" value="Mannan-1_6-alpha_mannosidase"/>
</dbReference>
<comment type="catalytic activity">
    <reaction evidence="1 10">
        <text>Random hydrolysis of (1-&gt;6)-alpha-D-mannosidic linkages in unbranched (1-&gt;6)-mannans.</text>
        <dbReference type="EC" id="3.2.1.101"/>
    </reaction>
</comment>
<keyword evidence="5" id="KW-0732">Signal</keyword>
<comment type="subcellular location">
    <subcellularLocation>
        <location evidence="2">Endomembrane system</location>
    </subcellularLocation>
</comment>
<evidence type="ECO:0000256" key="6">
    <source>
        <dbReference type="ARBA" id="ARBA00022801"/>
    </source>
</evidence>
<keyword evidence="7" id="KW-0472">Membrane</keyword>
<sequence length="472" mass="49604">MVPGASAAESPYKIDTRENIIDSSRTLAYDLIKFYNGNESGEIPGLLPGPPTEENGDYYWWEGGVYWATYIDYFRLTGDTTYNDLVTQGMLHQTGPNNDFMPPNATVSMGNDDQCFWAIAAMSAAENEFPNPPSGSPQWLDLAKAVFFTQADPSRNDDTCGGGLRWQILPFNVGYNFKNSASNACFFNLAARLARFTGNDTYAAHAASTYDWLTQVGFIDNQTHAVYDGGHTEKNCTDINKAQFSYNSAFLVEGAAFMYNLTTNNEWKTRTDALVNATLSFFFPDDVAFELPCEGKRNRCTTDMYAFKGLTHRGLAAAAQVAPYTAEVILPVLKTSAKAAVGQCTGGDSGRACGFYWSEGEYVEPESSTGVGEQMSVLLAVTGLLVDGAAVGPVTADTKTTAGGGSGTEGAGSGNGTSTAGGGGGGGAGGSSTTGGSSSSTETAKSAAAEQARVGGVLIAAVVGLGVWVVSL</sequence>
<dbReference type="Proteomes" id="UP001174934">
    <property type="component" value="Unassembled WGS sequence"/>
</dbReference>
<evidence type="ECO:0000256" key="10">
    <source>
        <dbReference type="PIRNR" id="PIRNR016302"/>
    </source>
</evidence>
<dbReference type="AlphaFoldDB" id="A0AA39XN09"/>
<evidence type="ECO:0000256" key="7">
    <source>
        <dbReference type="ARBA" id="ARBA00023136"/>
    </source>
</evidence>
<keyword evidence="8" id="KW-0325">Glycoprotein</keyword>
<feature type="region of interest" description="Disordered" evidence="11">
    <location>
        <begin position="397"/>
        <end position="444"/>
    </location>
</feature>
<feature type="compositionally biased region" description="Low complexity" evidence="11">
    <location>
        <begin position="434"/>
        <end position="444"/>
    </location>
</feature>
<accession>A0AA39XN09</accession>
<evidence type="ECO:0000313" key="13">
    <source>
        <dbReference type="Proteomes" id="UP001174934"/>
    </source>
</evidence>
<evidence type="ECO:0000256" key="4">
    <source>
        <dbReference type="ARBA" id="ARBA00012350"/>
    </source>
</evidence>
<dbReference type="PIRSF" id="PIRSF016302">
    <property type="entry name" value="Man_a_manosd"/>
    <property type="match status" value="1"/>
</dbReference>
<keyword evidence="9 10" id="KW-0326">Glycosidase</keyword>
<dbReference type="PANTHER" id="PTHR12145">
    <property type="entry name" value="MANNAN ENDO-1,6-ALPHA-MANNOSIDASE DCW1"/>
    <property type="match status" value="1"/>
</dbReference>
<evidence type="ECO:0000256" key="5">
    <source>
        <dbReference type="ARBA" id="ARBA00022729"/>
    </source>
</evidence>
<organism evidence="12 13">
    <name type="scientific">Bombardia bombarda</name>
    <dbReference type="NCBI Taxonomy" id="252184"/>
    <lineage>
        <taxon>Eukaryota</taxon>
        <taxon>Fungi</taxon>
        <taxon>Dikarya</taxon>
        <taxon>Ascomycota</taxon>
        <taxon>Pezizomycotina</taxon>
        <taxon>Sordariomycetes</taxon>
        <taxon>Sordariomycetidae</taxon>
        <taxon>Sordariales</taxon>
        <taxon>Lasiosphaeriaceae</taxon>
        <taxon>Bombardia</taxon>
    </lineage>
</organism>
<feature type="compositionally biased region" description="Gly residues" evidence="11">
    <location>
        <begin position="402"/>
        <end position="433"/>
    </location>
</feature>
<dbReference type="InterPro" id="IPR008928">
    <property type="entry name" value="6-hairpin_glycosidase_sf"/>
</dbReference>